<dbReference type="PANTHER" id="PTHR32440">
    <property type="entry name" value="PHOSPHATASE DCR2-RELATED-RELATED"/>
    <property type="match status" value="1"/>
</dbReference>
<dbReference type="Proteomes" id="UP001498398">
    <property type="component" value="Unassembled WGS sequence"/>
</dbReference>
<dbReference type="Pfam" id="PF00149">
    <property type="entry name" value="Metallophos"/>
    <property type="match status" value="1"/>
</dbReference>
<keyword evidence="5" id="KW-1185">Reference proteome</keyword>
<feature type="chain" id="PRO_5046893602" description="Calcineurin-like phosphoesterase domain-containing protein" evidence="2">
    <location>
        <begin position="23"/>
        <end position="387"/>
    </location>
</feature>
<feature type="region of interest" description="Disordered" evidence="1">
    <location>
        <begin position="266"/>
        <end position="290"/>
    </location>
</feature>
<reference evidence="4 5" key="1">
    <citation type="submission" date="2024-01" db="EMBL/GenBank/DDBJ databases">
        <title>A draft genome for the cacao thread blight pathogen Marasmiellus scandens.</title>
        <authorList>
            <person name="Baruah I.K."/>
            <person name="Leung J."/>
            <person name="Bukari Y."/>
            <person name="Amoako-Attah I."/>
            <person name="Meinhardt L.W."/>
            <person name="Bailey B.A."/>
            <person name="Cohen S.P."/>
        </authorList>
    </citation>
    <scope>NUCLEOTIDE SEQUENCE [LARGE SCALE GENOMIC DNA]</scope>
    <source>
        <strain evidence="4 5">GH-19</strain>
    </source>
</reference>
<dbReference type="CDD" id="cd07383">
    <property type="entry name" value="MPP_Dcr2"/>
    <property type="match status" value="1"/>
</dbReference>
<dbReference type="InterPro" id="IPR004843">
    <property type="entry name" value="Calcineurin-like_PHP"/>
</dbReference>
<evidence type="ECO:0000313" key="5">
    <source>
        <dbReference type="Proteomes" id="UP001498398"/>
    </source>
</evidence>
<evidence type="ECO:0000256" key="2">
    <source>
        <dbReference type="SAM" id="SignalP"/>
    </source>
</evidence>
<dbReference type="SUPFAM" id="SSF56300">
    <property type="entry name" value="Metallo-dependent phosphatases"/>
    <property type="match status" value="1"/>
</dbReference>
<feature type="domain" description="Calcineurin-like phosphoesterase" evidence="3">
    <location>
        <begin position="52"/>
        <end position="317"/>
    </location>
</feature>
<evidence type="ECO:0000256" key="1">
    <source>
        <dbReference type="SAM" id="MobiDB-lite"/>
    </source>
</evidence>
<dbReference type="PANTHER" id="PTHR32440:SF11">
    <property type="entry name" value="METALLOPHOSPHOESTERASE DOMAIN-CONTAINING PROTEIN"/>
    <property type="match status" value="1"/>
</dbReference>
<evidence type="ECO:0000259" key="3">
    <source>
        <dbReference type="Pfam" id="PF00149"/>
    </source>
</evidence>
<organism evidence="4 5">
    <name type="scientific">Marasmiellus scandens</name>
    <dbReference type="NCBI Taxonomy" id="2682957"/>
    <lineage>
        <taxon>Eukaryota</taxon>
        <taxon>Fungi</taxon>
        <taxon>Dikarya</taxon>
        <taxon>Basidiomycota</taxon>
        <taxon>Agaricomycotina</taxon>
        <taxon>Agaricomycetes</taxon>
        <taxon>Agaricomycetidae</taxon>
        <taxon>Agaricales</taxon>
        <taxon>Marasmiineae</taxon>
        <taxon>Omphalotaceae</taxon>
        <taxon>Marasmiellus</taxon>
    </lineage>
</organism>
<proteinExistence type="predicted"/>
<feature type="compositionally biased region" description="Polar residues" evidence="1">
    <location>
        <begin position="278"/>
        <end position="289"/>
    </location>
</feature>
<accession>A0ABR1JGC9</accession>
<dbReference type="PROSITE" id="PS51257">
    <property type="entry name" value="PROKAR_LIPOPROTEIN"/>
    <property type="match status" value="1"/>
</dbReference>
<keyword evidence="2" id="KW-0732">Signal</keyword>
<evidence type="ECO:0000313" key="4">
    <source>
        <dbReference type="EMBL" id="KAK7457840.1"/>
    </source>
</evidence>
<sequence>MLKVLSVFIPLSLACLTPHAEAYPARGSDQDTFILNPYPEKPRLTFRSDGTFKITIFSDQHFGENPWDWWGPEQDANSTRLMKRVLPDEQPDYVVLNGDLITGENTFKENATTLIDQIVAPLNEFKIPFSSTQGNHDNQANITHLAEILREQSVAPLSYTRISPPGVGGDAEQGPGNYWVPVYAANSSPTPSLILWFFDSRGGFSAGANSTPVQDWVHDSVATWIEREVEMMDRVWGPSEQNRAALAFVHIPPHVVQTLQVNLNSTKDPGLNEDELGQGSTQATTNPSSLGKDEAFWNALTVHVKNLKALISGHDHGNEWCSREPSKDVVFCFDKHGGYGGYGEPEWGYGVRNILFTSPELDSTVETWIRLEEGEQRARVVLGPDYP</sequence>
<gene>
    <name evidence="4" type="ORF">VKT23_010184</name>
</gene>
<name>A0ABR1JGC9_9AGAR</name>
<comment type="caution">
    <text evidence="4">The sequence shown here is derived from an EMBL/GenBank/DDBJ whole genome shotgun (WGS) entry which is preliminary data.</text>
</comment>
<dbReference type="Gene3D" id="3.60.21.10">
    <property type="match status" value="1"/>
</dbReference>
<dbReference type="InterPro" id="IPR029052">
    <property type="entry name" value="Metallo-depent_PP-like"/>
</dbReference>
<protein>
    <recommendedName>
        <fullName evidence="3">Calcineurin-like phosphoesterase domain-containing protein</fullName>
    </recommendedName>
</protein>
<dbReference type="EMBL" id="JBANRG010000019">
    <property type="protein sequence ID" value="KAK7457840.1"/>
    <property type="molecule type" value="Genomic_DNA"/>
</dbReference>
<feature type="signal peptide" evidence="2">
    <location>
        <begin position="1"/>
        <end position="22"/>
    </location>
</feature>